<sequence>MCWLRSWSQILLPVFISLFLIQLFISFSENSVSQISRYKDKQRPKTMNEVECTAADNCQSCINRKKCFWCSKEKACKKICFPNSECPASCSFWLNCQVDVFGFLMLLLLVIMVIAFICQFCIYQHYLQSLNRTRVYIGGRPHAVYIPHGGDPVYNE</sequence>
<reference evidence="1" key="1">
    <citation type="submission" date="2020-11" db="EMBL/GenBank/DDBJ databases">
        <authorList>
            <person name="Davenport K.M."/>
            <person name="Bickhart D.M."/>
            <person name="Smith T.P.L."/>
            <person name="Murdoch B.M."/>
            <person name="Rosen B.D."/>
        </authorList>
    </citation>
    <scope>NUCLEOTIDE SEQUENCE [LARGE SCALE GENOMIC DNA]</scope>
    <source>
        <strain evidence="1">OAR_USU_Benz2616</strain>
    </source>
</reference>
<gene>
    <name evidence="1" type="primary">PTTG1IP2</name>
</gene>
<evidence type="ECO:0000313" key="1">
    <source>
        <dbReference type="Ensembl" id="ENSOARP00020058972.1"/>
    </source>
</evidence>
<proteinExistence type="predicted"/>
<organism evidence="1">
    <name type="scientific">Ovis aries</name>
    <name type="common">Sheep</name>
    <dbReference type="NCBI Taxonomy" id="9940"/>
    <lineage>
        <taxon>Eukaryota</taxon>
        <taxon>Metazoa</taxon>
        <taxon>Chordata</taxon>
        <taxon>Craniata</taxon>
        <taxon>Vertebrata</taxon>
        <taxon>Euteleostomi</taxon>
        <taxon>Mammalia</taxon>
        <taxon>Eutheria</taxon>
        <taxon>Laurasiatheria</taxon>
        <taxon>Artiodactyla</taxon>
        <taxon>Ruminantia</taxon>
        <taxon>Pecora</taxon>
        <taxon>Bovidae</taxon>
        <taxon>Caprinae</taxon>
        <taxon>Ovis</taxon>
    </lineage>
</organism>
<dbReference type="Ensembl" id="ENSOART00020060394.1">
    <property type="protein sequence ID" value="ENSOARP00020058972.1"/>
    <property type="gene ID" value="ENSOARG00020039856.1"/>
</dbReference>
<name>A0AC11EIS1_SHEEP</name>
<protein>
    <submittedName>
        <fullName evidence="1">Uncharacterized protein</fullName>
    </submittedName>
</protein>
<reference evidence="1" key="3">
    <citation type="submission" date="2025-09" db="UniProtKB">
        <authorList>
            <consortium name="Ensembl"/>
        </authorList>
    </citation>
    <scope>IDENTIFICATION</scope>
</reference>
<reference evidence="1" key="2">
    <citation type="submission" date="2025-08" db="UniProtKB">
        <authorList>
            <consortium name="Ensembl"/>
        </authorList>
    </citation>
    <scope>IDENTIFICATION</scope>
</reference>
<accession>A0AC11EIS1</accession>